<evidence type="ECO:0000313" key="3">
    <source>
        <dbReference type="Proteomes" id="UP000278222"/>
    </source>
</evidence>
<organism evidence="2 3">
    <name type="scientific">Stella humosa</name>
    <dbReference type="NCBI Taxonomy" id="94"/>
    <lineage>
        <taxon>Bacteria</taxon>
        <taxon>Pseudomonadati</taxon>
        <taxon>Pseudomonadota</taxon>
        <taxon>Alphaproteobacteria</taxon>
        <taxon>Rhodospirillales</taxon>
        <taxon>Stellaceae</taxon>
        <taxon>Stella</taxon>
    </lineage>
</organism>
<keyword evidence="1" id="KW-0732">Signal</keyword>
<proteinExistence type="predicted"/>
<sequence>MRRLLLAGLLGLVAVPAAAQKPDAVLDALRGRPASLLDLSLARLEGFVNQTGRPLGFVGWAGAQDGRIVVFAYAEEDPATEARCRTIVSELKRAAAVHPDTGEPYRPASAWAGLFSYPGLDQFRVDPGWDETVDAMFEIRATVGTTGDGKGVVCSSPLLGRDVSIRRE</sequence>
<protein>
    <recommendedName>
        <fullName evidence="4">Secreted protein</fullName>
    </recommendedName>
</protein>
<evidence type="ECO:0000313" key="2">
    <source>
        <dbReference type="EMBL" id="ROP83830.1"/>
    </source>
</evidence>
<comment type="caution">
    <text evidence="2">The sequence shown here is derived from an EMBL/GenBank/DDBJ whole genome shotgun (WGS) entry which is preliminary data.</text>
</comment>
<feature type="signal peptide" evidence="1">
    <location>
        <begin position="1"/>
        <end position="19"/>
    </location>
</feature>
<keyword evidence="3" id="KW-1185">Reference proteome</keyword>
<accession>A0A3N1KYW3</accession>
<dbReference type="EMBL" id="RJKX01000016">
    <property type="protein sequence ID" value="ROP83830.1"/>
    <property type="molecule type" value="Genomic_DNA"/>
</dbReference>
<name>A0A3N1KYW3_9PROT</name>
<evidence type="ECO:0000256" key="1">
    <source>
        <dbReference type="SAM" id="SignalP"/>
    </source>
</evidence>
<gene>
    <name evidence="2" type="ORF">EDC65_4479</name>
</gene>
<dbReference type="RefSeq" id="WP_123693697.1">
    <property type="nucleotide sequence ID" value="NZ_AP019700.1"/>
</dbReference>
<dbReference type="AlphaFoldDB" id="A0A3N1KYW3"/>
<reference evidence="2 3" key="1">
    <citation type="submission" date="2018-11" db="EMBL/GenBank/DDBJ databases">
        <title>Genomic Encyclopedia of Type Strains, Phase IV (KMG-IV): sequencing the most valuable type-strain genomes for metagenomic binning, comparative biology and taxonomic classification.</title>
        <authorList>
            <person name="Goeker M."/>
        </authorList>
    </citation>
    <scope>NUCLEOTIDE SEQUENCE [LARGE SCALE GENOMIC DNA]</scope>
    <source>
        <strain evidence="2 3">DSM 5900</strain>
    </source>
</reference>
<feature type="chain" id="PRO_5018178408" description="Secreted protein" evidence="1">
    <location>
        <begin position="20"/>
        <end position="168"/>
    </location>
</feature>
<dbReference type="Proteomes" id="UP000278222">
    <property type="component" value="Unassembled WGS sequence"/>
</dbReference>
<evidence type="ECO:0008006" key="4">
    <source>
        <dbReference type="Google" id="ProtNLM"/>
    </source>
</evidence>